<organism evidence="1 2">
    <name type="scientific">Paenibacillus agaridevorans</name>
    <dbReference type="NCBI Taxonomy" id="171404"/>
    <lineage>
        <taxon>Bacteria</taxon>
        <taxon>Bacillati</taxon>
        <taxon>Bacillota</taxon>
        <taxon>Bacilli</taxon>
        <taxon>Bacillales</taxon>
        <taxon>Paenibacillaceae</taxon>
        <taxon>Paenibacillus</taxon>
    </lineage>
</organism>
<dbReference type="Proteomes" id="UP000245202">
    <property type="component" value="Unassembled WGS sequence"/>
</dbReference>
<name>A0A2R5EV93_9BACL</name>
<keyword evidence="1" id="KW-0378">Hydrolase</keyword>
<dbReference type="GO" id="GO:0004386">
    <property type="term" value="F:helicase activity"/>
    <property type="evidence" value="ECO:0007669"/>
    <property type="project" value="UniProtKB-KW"/>
</dbReference>
<keyword evidence="1" id="KW-0547">Nucleotide-binding</keyword>
<feature type="non-terminal residue" evidence="1">
    <location>
        <position position="149"/>
    </location>
</feature>
<reference evidence="1 2" key="1">
    <citation type="submission" date="2017-08" db="EMBL/GenBank/DDBJ databases">
        <title>Substantial Increase in Enzyme Production by Combined Drug-Resistance Mutations in Paenibacillus agaridevorans.</title>
        <authorList>
            <person name="Tanaka Y."/>
            <person name="Funane K."/>
            <person name="Hosaka T."/>
            <person name="Shiwa Y."/>
            <person name="Fujita N."/>
            <person name="Miyazaki T."/>
            <person name="Yoshikawa H."/>
            <person name="Murakami K."/>
            <person name="Kasahara K."/>
            <person name="Inaoka T."/>
            <person name="Hiraga Y."/>
            <person name="Ochi K."/>
        </authorList>
    </citation>
    <scope>NUCLEOTIDE SEQUENCE [LARGE SCALE GENOMIC DNA]</scope>
    <source>
        <strain evidence="1 2">T-3040</strain>
    </source>
</reference>
<sequence length="149" mass="16533">MTSATLNLDTLAVRMMLTSHGDALFFADPDSLREWTGLELKHRLFAWHEPSFYGTELEVVKVGELEAVLLPAEEVISFFASGPLLAHIEWKWEDDAARLASLAPLLGECLEKGLYAPDLAAYRSGSLHWSWDAAAALATFGQARRDELD</sequence>
<keyword evidence="2" id="KW-1185">Reference proteome</keyword>
<comment type="caution">
    <text evidence="1">The sequence shown here is derived from an EMBL/GenBank/DDBJ whole genome shotgun (WGS) entry which is preliminary data.</text>
</comment>
<dbReference type="AlphaFoldDB" id="A0A2R5EV93"/>
<gene>
    <name evidence="1" type="ORF">PAT3040_01859</name>
</gene>
<proteinExistence type="predicted"/>
<dbReference type="EMBL" id="BDQX01000087">
    <property type="protein sequence ID" value="GBG07311.1"/>
    <property type="molecule type" value="Genomic_DNA"/>
</dbReference>
<evidence type="ECO:0000313" key="2">
    <source>
        <dbReference type="Proteomes" id="UP000245202"/>
    </source>
</evidence>
<accession>A0A2R5EV93</accession>
<keyword evidence="1" id="KW-0067">ATP-binding</keyword>
<keyword evidence="1" id="KW-0347">Helicase</keyword>
<protein>
    <submittedName>
        <fullName evidence="1">Putative helicase</fullName>
    </submittedName>
</protein>
<evidence type="ECO:0000313" key="1">
    <source>
        <dbReference type="EMBL" id="GBG07311.1"/>
    </source>
</evidence>